<dbReference type="GO" id="GO:0004198">
    <property type="term" value="F:calcium-dependent cysteine-type endopeptidase activity"/>
    <property type="evidence" value="ECO:0007669"/>
    <property type="project" value="InterPro"/>
</dbReference>
<dbReference type="InterPro" id="IPR001300">
    <property type="entry name" value="Peptidase_C2_calpain_cat"/>
</dbReference>
<dbReference type="AlphaFoldDB" id="A0A5M6IQ67"/>
<evidence type="ECO:0000313" key="9">
    <source>
        <dbReference type="Proteomes" id="UP000325255"/>
    </source>
</evidence>
<organism evidence="8 9">
    <name type="scientific">Rhodovastum atsumiense</name>
    <dbReference type="NCBI Taxonomy" id="504468"/>
    <lineage>
        <taxon>Bacteria</taxon>
        <taxon>Pseudomonadati</taxon>
        <taxon>Pseudomonadota</taxon>
        <taxon>Alphaproteobacteria</taxon>
        <taxon>Acetobacterales</taxon>
        <taxon>Acetobacteraceae</taxon>
        <taxon>Rhodovastum</taxon>
    </lineage>
</organism>
<dbReference type="Proteomes" id="UP000325255">
    <property type="component" value="Unassembled WGS sequence"/>
</dbReference>
<dbReference type="Pfam" id="PF00648">
    <property type="entry name" value="Peptidase_C2"/>
    <property type="match status" value="1"/>
</dbReference>
<feature type="domain" description="Calpain catalytic" evidence="7">
    <location>
        <begin position="78"/>
        <end position="264"/>
    </location>
</feature>
<dbReference type="PANTHER" id="PTHR10183:SF379">
    <property type="entry name" value="CALPAIN-5"/>
    <property type="match status" value="1"/>
</dbReference>
<feature type="region of interest" description="Disordered" evidence="6">
    <location>
        <begin position="1"/>
        <end position="25"/>
    </location>
</feature>
<dbReference type="PROSITE" id="PS50203">
    <property type="entry name" value="CALPAIN_CAT"/>
    <property type="match status" value="1"/>
</dbReference>
<dbReference type="RefSeq" id="WP_150042911.1">
    <property type="nucleotide sequence ID" value="NZ_OW485601.1"/>
</dbReference>
<dbReference type="Gene3D" id="3.90.70.10">
    <property type="entry name" value="Cysteine proteinases"/>
    <property type="match status" value="1"/>
</dbReference>
<evidence type="ECO:0000256" key="6">
    <source>
        <dbReference type="SAM" id="MobiDB-lite"/>
    </source>
</evidence>
<comment type="similarity">
    <text evidence="1">Belongs to the peptidase C2 family.</text>
</comment>
<comment type="caution">
    <text evidence="8">The sequence shown here is derived from an EMBL/GenBank/DDBJ whole genome shotgun (WGS) entry which is preliminary data.</text>
</comment>
<feature type="active site" evidence="5">
    <location>
        <position position="239"/>
    </location>
</feature>
<reference evidence="8 9" key="1">
    <citation type="submission" date="2019-09" db="EMBL/GenBank/DDBJ databases">
        <title>Genome sequence of Rhodovastum atsumiense, a diverse member of the Acetobacteraceae family of non-sulfur purple photosynthetic bacteria.</title>
        <authorList>
            <person name="Meyer T."/>
            <person name="Kyndt J."/>
        </authorList>
    </citation>
    <scope>NUCLEOTIDE SEQUENCE [LARGE SCALE GENOMIC DNA]</scope>
    <source>
        <strain evidence="8 9">DSM 21279</strain>
    </source>
</reference>
<keyword evidence="2 5" id="KW-0645">Protease</keyword>
<dbReference type="InterPro" id="IPR038765">
    <property type="entry name" value="Papain-like_cys_pep_sf"/>
</dbReference>
<evidence type="ECO:0000256" key="2">
    <source>
        <dbReference type="ARBA" id="ARBA00022670"/>
    </source>
</evidence>
<protein>
    <recommendedName>
        <fullName evidence="7">Calpain catalytic domain-containing protein</fullName>
    </recommendedName>
</protein>
<dbReference type="InterPro" id="IPR022684">
    <property type="entry name" value="Calpain_cysteine_protease"/>
</dbReference>
<name>A0A5M6IQ67_9PROT</name>
<accession>A0A5M6IQ67</accession>
<proteinExistence type="inferred from homology"/>
<evidence type="ECO:0000256" key="1">
    <source>
        <dbReference type="ARBA" id="ARBA00007623"/>
    </source>
</evidence>
<gene>
    <name evidence="8" type="ORF">F1189_21380</name>
</gene>
<evidence type="ECO:0000256" key="5">
    <source>
        <dbReference type="PROSITE-ProRule" id="PRU00239"/>
    </source>
</evidence>
<keyword evidence="9" id="KW-1185">Reference proteome</keyword>
<keyword evidence="3 5" id="KW-0378">Hydrolase</keyword>
<dbReference type="SUPFAM" id="SSF54001">
    <property type="entry name" value="Cysteine proteinases"/>
    <property type="match status" value="1"/>
</dbReference>
<sequence length="289" mass="29951">MATRTDPRKQLRNPLDDNDDGTMPSVLDAVGPGHVAGQPDTFGGIITWTWSLTPIRTAAPTPTLFLQEAGDTTAISVNDLHQGSIGDCFLLASIGELALWHPDAIQRMIHGNANGTETVTLYRPLSSGASQAVAVTVTNSFPSYSVNNGTNQCVANGMKEIWPQVLEKAVATLCGSYGAIANGGSPVTAMQELTGQPATAMAARSVTLARLQSALSSGELVVMGTAASAHLPYGLVGGHAYMFEGLKTVNGATMVQLGNPWGSSYNPSLIPLSGLAASGIVEVDFGRLA</sequence>
<dbReference type="SMART" id="SM00230">
    <property type="entry name" value="CysPc"/>
    <property type="match status" value="1"/>
</dbReference>
<dbReference type="PANTHER" id="PTHR10183">
    <property type="entry name" value="CALPAIN"/>
    <property type="match status" value="1"/>
</dbReference>
<evidence type="ECO:0000256" key="3">
    <source>
        <dbReference type="ARBA" id="ARBA00022801"/>
    </source>
</evidence>
<dbReference type="GO" id="GO:0006508">
    <property type="term" value="P:proteolysis"/>
    <property type="evidence" value="ECO:0007669"/>
    <property type="project" value="UniProtKB-KW"/>
</dbReference>
<dbReference type="EMBL" id="VWPK01000039">
    <property type="protein sequence ID" value="KAA5610057.1"/>
    <property type="molecule type" value="Genomic_DNA"/>
</dbReference>
<evidence type="ECO:0000259" key="7">
    <source>
        <dbReference type="PROSITE" id="PS50203"/>
    </source>
</evidence>
<feature type="active site" evidence="5">
    <location>
        <position position="88"/>
    </location>
</feature>
<keyword evidence="4 5" id="KW-0788">Thiol protease</keyword>
<dbReference type="OrthoDB" id="7325981at2"/>
<evidence type="ECO:0000256" key="4">
    <source>
        <dbReference type="ARBA" id="ARBA00022807"/>
    </source>
</evidence>
<feature type="active site" evidence="5">
    <location>
        <position position="259"/>
    </location>
</feature>
<evidence type="ECO:0000313" key="8">
    <source>
        <dbReference type="EMBL" id="KAA5610057.1"/>
    </source>
</evidence>